<name>B2A3H1_NATTJ</name>
<evidence type="ECO:0000256" key="9">
    <source>
        <dbReference type="ARBA" id="ARBA00023239"/>
    </source>
</evidence>
<dbReference type="InterPro" id="IPR004643">
    <property type="entry name" value="Fe-S_L-Ser_bsu"/>
</dbReference>
<keyword evidence="9 11" id="KW-0456">Lyase</keyword>
<dbReference type="SUPFAM" id="SSF55021">
    <property type="entry name" value="ACT-like"/>
    <property type="match status" value="1"/>
</dbReference>
<evidence type="ECO:0000256" key="2">
    <source>
        <dbReference type="ARBA" id="ARBA00004742"/>
    </source>
</evidence>
<dbReference type="Pfam" id="PF01842">
    <property type="entry name" value="ACT"/>
    <property type="match status" value="1"/>
</dbReference>
<dbReference type="RefSeq" id="WP_012449232.1">
    <property type="nucleotide sequence ID" value="NC_010718.1"/>
</dbReference>
<dbReference type="InterPro" id="IPR029009">
    <property type="entry name" value="ASB_dom_sf"/>
</dbReference>
<organism evidence="14 15">
    <name type="scientific">Natranaerobius thermophilus (strain ATCC BAA-1301 / DSM 18059 / JW/NM-WN-LF)</name>
    <dbReference type="NCBI Taxonomy" id="457570"/>
    <lineage>
        <taxon>Bacteria</taxon>
        <taxon>Bacillati</taxon>
        <taxon>Bacillota</taxon>
        <taxon>Clostridia</taxon>
        <taxon>Natranaerobiales</taxon>
        <taxon>Natranaerobiaceae</taxon>
        <taxon>Natranaerobius</taxon>
    </lineage>
</organism>
<dbReference type="KEGG" id="nth:Nther_2853"/>
<dbReference type="NCBIfam" id="TIGR00719">
    <property type="entry name" value="sda_beta"/>
    <property type="match status" value="1"/>
</dbReference>
<evidence type="ECO:0000256" key="12">
    <source>
        <dbReference type="RuleBase" id="RU366059"/>
    </source>
</evidence>
<comment type="pathway">
    <text evidence="2 11">Carbohydrate biosynthesis; gluconeogenesis.</text>
</comment>
<dbReference type="CDD" id="cd04903">
    <property type="entry name" value="ACT_LSD"/>
    <property type="match status" value="1"/>
</dbReference>
<dbReference type="PIRSF" id="PIRSF036692">
    <property type="entry name" value="SDH_B"/>
    <property type="match status" value="1"/>
</dbReference>
<dbReference type="InterPro" id="IPR005131">
    <property type="entry name" value="Ser_deHydtase_bsu"/>
</dbReference>
<sequence>MNTSVFDVLGPVMIGPSSSHTAGACRLGLMARKILQDEPVQATVFLHESFQKTRYGHGTEVAILGGILGIAPDNEQLNEAKEIAKSKQVSFLFQEKDLKGEHPNSCQINLTAPDGNQVTIVGSSLGGGLIQISQVDDFNVKLSGQYHALITKHLDRPGLVFRITRYLSDQEINIAYMQVSRTRKGDTASLILETDDPISESIKDNLTQDDDIEQARIIQPL</sequence>
<dbReference type="PROSITE" id="PS51671">
    <property type="entry name" value="ACT"/>
    <property type="match status" value="1"/>
</dbReference>
<evidence type="ECO:0000256" key="6">
    <source>
        <dbReference type="ARBA" id="ARBA00022723"/>
    </source>
</evidence>
<evidence type="ECO:0000259" key="13">
    <source>
        <dbReference type="PROSITE" id="PS51671"/>
    </source>
</evidence>
<comment type="similarity">
    <text evidence="3 11 12">Belongs to the iron-sulfur dependent L-serine dehydratase family.</text>
</comment>
<feature type="domain" description="ACT" evidence="13">
    <location>
        <begin position="148"/>
        <end position="220"/>
    </location>
</feature>
<dbReference type="AlphaFoldDB" id="B2A3H1"/>
<evidence type="ECO:0000256" key="4">
    <source>
        <dbReference type="ARBA" id="ARBA00022432"/>
    </source>
</evidence>
<dbReference type="FunCoup" id="B2A3H1">
    <property type="interactions" value="102"/>
</dbReference>
<keyword evidence="8 11" id="KW-0411">Iron-sulfur</keyword>
<reference evidence="14 15" key="1">
    <citation type="submission" date="2008-04" db="EMBL/GenBank/DDBJ databases">
        <title>Complete sequence of chromosome of Natranaerobius thermophilus JW/NM-WN-LF.</title>
        <authorList>
            <consortium name="US DOE Joint Genome Institute"/>
            <person name="Copeland A."/>
            <person name="Lucas S."/>
            <person name="Lapidus A."/>
            <person name="Glavina del Rio T."/>
            <person name="Dalin E."/>
            <person name="Tice H."/>
            <person name="Bruce D."/>
            <person name="Goodwin L."/>
            <person name="Pitluck S."/>
            <person name="Chertkov O."/>
            <person name="Brettin T."/>
            <person name="Detter J.C."/>
            <person name="Han C."/>
            <person name="Kuske C.R."/>
            <person name="Schmutz J."/>
            <person name="Larimer F."/>
            <person name="Land M."/>
            <person name="Hauser L."/>
            <person name="Kyrpides N."/>
            <person name="Lykidis A."/>
            <person name="Mesbah N.M."/>
            <person name="Wiegel J."/>
        </authorList>
    </citation>
    <scope>NUCLEOTIDE SEQUENCE [LARGE SCALE GENOMIC DNA]</scope>
    <source>
        <strain evidence="15">ATCC BAA-1301 / DSM 18059 / JW/NM-WN-LF</strain>
    </source>
</reference>
<dbReference type="Gene3D" id="3.30.1330.90">
    <property type="entry name" value="D-3-phosphoglycerate dehydrogenase, domain 3"/>
    <property type="match status" value="1"/>
</dbReference>
<protein>
    <recommendedName>
        <fullName evidence="11">L-serine deaminase</fullName>
    </recommendedName>
</protein>
<dbReference type="SUPFAM" id="SSF143548">
    <property type="entry name" value="Serine metabolism enzymes domain"/>
    <property type="match status" value="1"/>
</dbReference>
<dbReference type="EMBL" id="CP001034">
    <property type="protein sequence ID" value="ACB86400.1"/>
    <property type="molecule type" value="Genomic_DNA"/>
</dbReference>
<dbReference type="GO" id="GO:0003941">
    <property type="term" value="F:L-serine ammonia-lyase activity"/>
    <property type="evidence" value="ECO:0007669"/>
    <property type="project" value="UniProtKB-UniRule"/>
</dbReference>
<dbReference type="UniPathway" id="UPA00138"/>
<reference evidence="14 15" key="2">
    <citation type="journal article" date="2011" name="J. Bacteriol.">
        <title>Complete genome sequence of the anaerobic, halophilic alkalithermophile Natranaerobius thermophilus JW/NM-WN-LF.</title>
        <authorList>
            <person name="Zhao B."/>
            <person name="Mesbah N.M."/>
            <person name="Dalin E."/>
            <person name="Goodwin L."/>
            <person name="Nolan M."/>
            <person name="Pitluck S."/>
            <person name="Chertkov O."/>
            <person name="Brettin T.S."/>
            <person name="Han J."/>
            <person name="Larimer F.W."/>
            <person name="Land M.L."/>
            <person name="Hauser L."/>
            <person name="Kyrpides N."/>
            <person name="Wiegel J."/>
        </authorList>
    </citation>
    <scope>NUCLEOTIDE SEQUENCE [LARGE SCALE GENOMIC DNA]</scope>
    <source>
        <strain evidence="15">ATCC BAA-1301 / DSM 18059 / JW/NM-WN-LF</strain>
    </source>
</reference>
<keyword evidence="5 11" id="KW-0004">4Fe-4S</keyword>
<evidence type="ECO:0000256" key="8">
    <source>
        <dbReference type="ARBA" id="ARBA00023014"/>
    </source>
</evidence>
<dbReference type="Proteomes" id="UP000001683">
    <property type="component" value="Chromosome"/>
</dbReference>
<evidence type="ECO:0000256" key="1">
    <source>
        <dbReference type="ARBA" id="ARBA00001966"/>
    </source>
</evidence>
<gene>
    <name evidence="14" type="ordered locus">Nther_2853</name>
</gene>
<evidence type="ECO:0000313" key="15">
    <source>
        <dbReference type="Proteomes" id="UP000001683"/>
    </source>
</evidence>
<keyword evidence="7 11" id="KW-0408">Iron</keyword>
<dbReference type="STRING" id="457570.Nther_2853"/>
<proteinExistence type="inferred from homology"/>
<dbReference type="InterPro" id="IPR051318">
    <property type="entry name" value="Fe-S_L-Ser"/>
</dbReference>
<keyword evidence="6 11" id="KW-0479">Metal-binding</keyword>
<evidence type="ECO:0000256" key="11">
    <source>
        <dbReference type="PIRNR" id="PIRNR036692"/>
    </source>
</evidence>
<dbReference type="InterPro" id="IPR045865">
    <property type="entry name" value="ACT-like_dom_sf"/>
</dbReference>
<dbReference type="PANTHER" id="PTHR30182:SF12">
    <property type="entry name" value="L-SERINE DEHYDRATASE, BETA CHAIN-RELATED"/>
    <property type="match status" value="1"/>
</dbReference>
<keyword evidence="15" id="KW-1185">Reference proteome</keyword>
<dbReference type="Gene3D" id="3.30.70.260">
    <property type="match status" value="1"/>
</dbReference>
<dbReference type="GO" id="GO:0046872">
    <property type="term" value="F:metal ion binding"/>
    <property type="evidence" value="ECO:0007669"/>
    <property type="project" value="UniProtKB-UniRule"/>
</dbReference>
<dbReference type="OrthoDB" id="9813137at2"/>
<keyword evidence="4 11" id="KW-0312">Gluconeogenesis</keyword>
<evidence type="ECO:0000256" key="10">
    <source>
        <dbReference type="ARBA" id="ARBA00049406"/>
    </source>
</evidence>
<dbReference type="eggNOG" id="COG1760">
    <property type="taxonomic scope" value="Bacteria"/>
</dbReference>
<comment type="catalytic activity">
    <reaction evidence="10 11 12">
        <text>L-serine = pyruvate + NH4(+)</text>
        <dbReference type="Rhea" id="RHEA:19169"/>
        <dbReference type="ChEBI" id="CHEBI:15361"/>
        <dbReference type="ChEBI" id="CHEBI:28938"/>
        <dbReference type="ChEBI" id="CHEBI:33384"/>
        <dbReference type="EC" id="4.3.1.17"/>
    </reaction>
</comment>
<accession>B2A3H1</accession>
<dbReference type="GO" id="GO:0006094">
    <property type="term" value="P:gluconeogenesis"/>
    <property type="evidence" value="ECO:0007669"/>
    <property type="project" value="UniProtKB-UniRule"/>
</dbReference>
<dbReference type="InParanoid" id="B2A3H1"/>
<dbReference type="InterPro" id="IPR002912">
    <property type="entry name" value="ACT_dom"/>
</dbReference>
<dbReference type="Pfam" id="PF03315">
    <property type="entry name" value="SDH_beta"/>
    <property type="match status" value="1"/>
</dbReference>
<dbReference type="HOGENOM" id="CLU_086592_0_0_9"/>
<evidence type="ECO:0000256" key="7">
    <source>
        <dbReference type="ARBA" id="ARBA00023004"/>
    </source>
</evidence>
<evidence type="ECO:0000256" key="5">
    <source>
        <dbReference type="ARBA" id="ARBA00022485"/>
    </source>
</evidence>
<evidence type="ECO:0000313" key="14">
    <source>
        <dbReference type="EMBL" id="ACB86400.1"/>
    </source>
</evidence>
<dbReference type="PANTHER" id="PTHR30182">
    <property type="entry name" value="L-SERINE DEHYDRATASE"/>
    <property type="match status" value="1"/>
</dbReference>
<evidence type="ECO:0000256" key="3">
    <source>
        <dbReference type="ARBA" id="ARBA00008636"/>
    </source>
</evidence>
<dbReference type="GO" id="GO:0051539">
    <property type="term" value="F:4 iron, 4 sulfur cluster binding"/>
    <property type="evidence" value="ECO:0007669"/>
    <property type="project" value="UniProtKB-UniRule"/>
</dbReference>
<comment type="cofactor">
    <cofactor evidence="1 12">
        <name>[4Fe-4S] cluster</name>
        <dbReference type="ChEBI" id="CHEBI:49883"/>
    </cofactor>
</comment>